<dbReference type="AlphaFoldDB" id="A0A3G6IWI3"/>
<dbReference type="PANTHER" id="PTHR11122">
    <property type="entry name" value="APOSPORY-ASSOCIATED PROTEIN C-RELATED"/>
    <property type="match status" value="1"/>
</dbReference>
<evidence type="ECO:0000313" key="1">
    <source>
        <dbReference type="EMBL" id="AZA10135.1"/>
    </source>
</evidence>
<gene>
    <name evidence="1" type="primary">yeaD</name>
    <name evidence="1" type="ORF">CPPEL_10180</name>
</gene>
<dbReference type="KEGG" id="cpso:CPPEL_10180"/>
<organism evidence="1 2">
    <name type="scientific">Corynebacterium pseudopelargi</name>
    <dbReference type="NCBI Taxonomy" id="2080757"/>
    <lineage>
        <taxon>Bacteria</taxon>
        <taxon>Bacillati</taxon>
        <taxon>Actinomycetota</taxon>
        <taxon>Actinomycetes</taxon>
        <taxon>Mycobacteriales</taxon>
        <taxon>Corynebacteriaceae</taxon>
        <taxon>Corynebacterium</taxon>
    </lineage>
</organism>
<keyword evidence="2" id="KW-1185">Reference proteome</keyword>
<dbReference type="InterPro" id="IPR008183">
    <property type="entry name" value="Aldose_1/G6P_1-epimerase"/>
</dbReference>
<dbReference type="OrthoDB" id="9790727at2"/>
<dbReference type="EC" id="5.1.3.15" evidence="1"/>
<accession>A0A3G6IWI3</accession>
<dbReference type="InterPro" id="IPR014718">
    <property type="entry name" value="GH-type_carb-bd"/>
</dbReference>
<dbReference type="Gene3D" id="2.70.98.10">
    <property type="match status" value="1"/>
</dbReference>
<dbReference type="Proteomes" id="UP000271426">
    <property type="component" value="Chromosome"/>
</dbReference>
<dbReference type="SUPFAM" id="SSF74650">
    <property type="entry name" value="Galactose mutarotase-like"/>
    <property type="match status" value="1"/>
</dbReference>
<dbReference type="GO" id="GO:0030246">
    <property type="term" value="F:carbohydrate binding"/>
    <property type="evidence" value="ECO:0007669"/>
    <property type="project" value="InterPro"/>
</dbReference>
<dbReference type="GO" id="GO:0005975">
    <property type="term" value="P:carbohydrate metabolic process"/>
    <property type="evidence" value="ECO:0007669"/>
    <property type="project" value="InterPro"/>
</dbReference>
<evidence type="ECO:0000313" key="2">
    <source>
        <dbReference type="Proteomes" id="UP000271426"/>
    </source>
</evidence>
<dbReference type="PANTHER" id="PTHR11122:SF13">
    <property type="entry name" value="GLUCOSE-6-PHOSPHATE 1-EPIMERASE"/>
    <property type="match status" value="1"/>
</dbReference>
<proteinExistence type="predicted"/>
<name>A0A3G6IWI3_9CORY</name>
<reference evidence="1 2" key="1">
    <citation type="submission" date="2018-11" db="EMBL/GenBank/DDBJ databases">
        <authorList>
            <person name="Kleinhagauer T."/>
            <person name="Glaeser S.P."/>
            <person name="Spergser J."/>
            <person name="Ruckert C."/>
            <person name="Kaempfer P."/>
            <person name="Busse H.-J."/>
        </authorList>
    </citation>
    <scope>NUCLEOTIDE SEQUENCE [LARGE SCALE GENOMIC DNA]</scope>
    <source>
        <strain evidence="1 2">812CH</strain>
    </source>
</reference>
<dbReference type="EMBL" id="CP033898">
    <property type="protein sequence ID" value="AZA10135.1"/>
    <property type="molecule type" value="Genomic_DNA"/>
</dbReference>
<protein>
    <submittedName>
        <fullName evidence="1">Glucose-6-phosphate 1-epimerase</fullName>
        <ecNumber evidence="1">5.1.3.15</ecNumber>
    </submittedName>
</protein>
<dbReference type="InterPro" id="IPR011013">
    <property type="entry name" value="Gal_mutarotase_sf_dom"/>
</dbReference>
<dbReference type="GO" id="GO:0047938">
    <property type="term" value="F:glucose-6-phosphate 1-epimerase activity"/>
    <property type="evidence" value="ECO:0007669"/>
    <property type="project" value="UniProtKB-EC"/>
</dbReference>
<keyword evidence="1" id="KW-0413">Isomerase</keyword>
<dbReference type="Pfam" id="PF01263">
    <property type="entry name" value="Aldose_epim"/>
    <property type="match status" value="1"/>
</dbReference>
<sequence length="304" mass="33277">MRFLLSFLPENDPAHRFHSWATQCARIHPAESFHRVNARITLECMSNDNAETPSLLSHAGMRISPAGGHVTSASTGHGELFYLSSKANIGVGESIRGGVPVIAPWFGGLLGQSPSHGWARRELWSVEQQPKGFVAKLRHEDICLELRTRREDEELSITLQAINRGSRPTTAQFALHPYFAVGDIQSTVLRGLGGTRALNQLSGEEYSLPKELRIQGEFDVIAHESRRVVIDDGVRRIVVSPIGADATVVWNPGEQQAAAIEDIGPGEWRNFVCVEPALLGDGLKGVRLRSGDAATVGMRIHVEE</sequence>